<proteinExistence type="predicted"/>
<comment type="caution">
    <text evidence="1">The sequence shown here is derived from an EMBL/GenBank/DDBJ whole genome shotgun (WGS) entry which is preliminary data.</text>
</comment>
<dbReference type="PANTHER" id="PTHR34208:SF18">
    <property type="entry name" value="PECTIN METHYLESTERASE CGR3-RELATED"/>
    <property type="match status" value="1"/>
</dbReference>
<protein>
    <submittedName>
        <fullName evidence="1">Uncharacterized protein</fullName>
    </submittedName>
</protein>
<dbReference type="EMBL" id="JAEACU010000002">
    <property type="protein sequence ID" value="KAH7542593.1"/>
    <property type="molecule type" value="Genomic_DNA"/>
</dbReference>
<evidence type="ECO:0000313" key="2">
    <source>
        <dbReference type="Proteomes" id="UP000813462"/>
    </source>
</evidence>
<dbReference type="AlphaFoldDB" id="A0A978VUU8"/>
<evidence type="ECO:0000313" key="1">
    <source>
        <dbReference type="EMBL" id="KAH7542593.1"/>
    </source>
</evidence>
<name>A0A978VUU8_ZIZJJ</name>
<dbReference type="InterPro" id="IPR044689">
    <property type="entry name" value="CGR2/3"/>
</dbReference>
<gene>
    <name evidence="1" type="ORF">FEM48_Zijuj02G0090400</name>
</gene>
<dbReference type="Proteomes" id="UP000813462">
    <property type="component" value="Unassembled WGS sequence"/>
</dbReference>
<organism evidence="1 2">
    <name type="scientific">Ziziphus jujuba var. spinosa</name>
    <dbReference type="NCBI Taxonomy" id="714518"/>
    <lineage>
        <taxon>Eukaryota</taxon>
        <taxon>Viridiplantae</taxon>
        <taxon>Streptophyta</taxon>
        <taxon>Embryophyta</taxon>
        <taxon>Tracheophyta</taxon>
        <taxon>Spermatophyta</taxon>
        <taxon>Magnoliopsida</taxon>
        <taxon>eudicotyledons</taxon>
        <taxon>Gunneridae</taxon>
        <taxon>Pentapetalae</taxon>
        <taxon>rosids</taxon>
        <taxon>fabids</taxon>
        <taxon>Rosales</taxon>
        <taxon>Rhamnaceae</taxon>
        <taxon>Paliureae</taxon>
        <taxon>Ziziphus</taxon>
    </lineage>
</organism>
<reference evidence="1" key="1">
    <citation type="journal article" date="2021" name="Front. Plant Sci.">
        <title>Chromosome-Scale Genome Assembly for Chinese Sour Jujube and Insights Into Its Genome Evolution and Domestication Signature.</title>
        <authorList>
            <person name="Shen L.-Y."/>
            <person name="Luo H."/>
            <person name="Wang X.-L."/>
            <person name="Wang X.-M."/>
            <person name="Qiu X.-J."/>
            <person name="Liu H."/>
            <person name="Zhou S.-S."/>
            <person name="Jia K.-H."/>
            <person name="Nie S."/>
            <person name="Bao Y.-T."/>
            <person name="Zhang R.-G."/>
            <person name="Yun Q.-Z."/>
            <person name="Chai Y.-H."/>
            <person name="Lu J.-Y."/>
            <person name="Li Y."/>
            <person name="Zhao S.-W."/>
            <person name="Mao J.-F."/>
            <person name="Jia S.-G."/>
            <person name="Mao Y.-M."/>
        </authorList>
    </citation>
    <scope>NUCLEOTIDE SEQUENCE</scope>
    <source>
        <strain evidence="1">AT0</strain>
        <tissue evidence="1">Leaf</tissue>
    </source>
</reference>
<sequence length="72" mass="7763">MHKILHVGPDTCSVVSKLLKEKETEASGVEPYDIEDADRNCKALVTSNLARVSIDGLVIFTGSPGHRKAKVS</sequence>
<accession>A0A978VUU8</accession>
<dbReference type="PANTHER" id="PTHR34208">
    <property type="entry name" value="S-ADENOSYL-L-METHIONINE-DEPENDENT METHYLTRANSFERASE-RELATED"/>
    <property type="match status" value="1"/>
</dbReference>
<dbReference type="GO" id="GO:0008168">
    <property type="term" value="F:methyltransferase activity"/>
    <property type="evidence" value="ECO:0007669"/>
    <property type="project" value="InterPro"/>
</dbReference>
<dbReference type="GO" id="GO:0045488">
    <property type="term" value="P:pectin metabolic process"/>
    <property type="evidence" value="ECO:0007669"/>
    <property type="project" value="InterPro"/>
</dbReference>